<organism evidence="1">
    <name type="scientific">Arundo donax</name>
    <name type="common">Giant reed</name>
    <name type="synonym">Donax arundinaceus</name>
    <dbReference type="NCBI Taxonomy" id="35708"/>
    <lineage>
        <taxon>Eukaryota</taxon>
        <taxon>Viridiplantae</taxon>
        <taxon>Streptophyta</taxon>
        <taxon>Embryophyta</taxon>
        <taxon>Tracheophyta</taxon>
        <taxon>Spermatophyta</taxon>
        <taxon>Magnoliopsida</taxon>
        <taxon>Liliopsida</taxon>
        <taxon>Poales</taxon>
        <taxon>Poaceae</taxon>
        <taxon>PACMAD clade</taxon>
        <taxon>Arundinoideae</taxon>
        <taxon>Arundineae</taxon>
        <taxon>Arundo</taxon>
    </lineage>
</organism>
<dbReference type="AlphaFoldDB" id="A0A0A9AH97"/>
<accession>A0A0A9AH97</accession>
<sequence>MRWEIAPFRNPWSHTTIERSIALSQSVQQKRRQTIIAITSEPRQSHLKQTP</sequence>
<reference evidence="1" key="1">
    <citation type="submission" date="2014-09" db="EMBL/GenBank/DDBJ databases">
        <authorList>
            <person name="Magalhaes I.L.F."/>
            <person name="Oliveira U."/>
            <person name="Santos F.R."/>
            <person name="Vidigal T.H.D.A."/>
            <person name="Brescovit A.D."/>
            <person name="Santos A.J."/>
        </authorList>
    </citation>
    <scope>NUCLEOTIDE SEQUENCE</scope>
    <source>
        <tissue evidence="1">Shoot tissue taken approximately 20 cm above the soil surface</tissue>
    </source>
</reference>
<protein>
    <submittedName>
        <fullName evidence="1">Uncharacterized protein</fullName>
    </submittedName>
</protein>
<evidence type="ECO:0000313" key="1">
    <source>
        <dbReference type="EMBL" id="JAD51039.1"/>
    </source>
</evidence>
<proteinExistence type="predicted"/>
<dbReference type="EMBL" id="GBRH01246856">
    <property type="protein sequence ID" value="JAD51039.1"/>
    <property type="molecule type" value="Transcribed_RNA"/>
</dbReference>
<reference evidence="1" key="2">
    <citation type="journal article" date="2015" name="Data Brief">
        <title>Shoot transcriptome of the giant reed, Arundo donax.</title>
        <authorList>
            <person name="Barrero R.A."/>
            <person name="Guerrero F.D."/>
            <person name="Moolhuijzen P."/>
            <person name="Goolsby J.A."/>
            <person name="Tidwell J."/>
            <person name="Bellgard S.E."/>
            <person name="Bellgard M.I."/>
        </authorList>
    </citation>
    <scope>NUCLEOTIDE SEQUENCE</scope>
    <source>
        <tissue evidence="1">Shoot tissue taken approximately 20 cm above the soil surface</tissue>
    </source>
</reference>
<name>A0A0A9AH97_ARUDO</name>